<dbReference type="Proteomes" id="UP000828048">
    <property type="component" value="Chromosome 12"/>
</dbReference>
<name>A0ACB7ZGC0_9ERIC</name>
<organism evidence="1 2">
    <name type="scientific">Vaccinium darrowii</name>
    <dbReference type="NCBI Taxonomy" id="229202"/>
    <lineage>
        <taxon>Eukaryota</taxon>
        <taxon>Viridiplantae</taxon>
        <taxon>Streptophyta</taxon>
        <taxon>Embryophyta</taxon>
        <taxon>Tracheophyta</taxon>
        <taxon>Spermatophyta</taxon>
        <taxon>Magnoliopsida</taxon>
        <taxon>eudicotyledons</taxon>
        <taxon>Gunneridae</taxon>
        <taxon>Pentapetalae</taxon>
        <taxon>asterids</taxon>
        <taxon>Ericales</taxon>
        <taxon>Ericaceae</taxon>
        <taxon>Vaccinioideae</taxon>
        <taxon>Vaccinieae</taxon>
        <taxon>Vaccinium</taxon>
    </lineage>
</organism>
<evidence type="ECO:0000313" key="2">
    <source>
        <dbReference type="Proteomes" id="UP000828048"/>
    </source>
</evidence>
<accession>A0ACB7ZGC0</accession>
<proteinExistence type="predicted"/>
<reference evidence="1 2" key="1">
    <citation type="journal article" date="2021" name="Hortic Res">
        <title>High-quality reference genome and annotation aids understanding of berry development for evergreen blueberry (Vaccinium darrowii).</title>
        <authorList>
            <person name="Yu J."/>
            <person name="Hulse-Kemp A.M."/>
            <person name="Babiker E."/>
            <person name="Staton M."/>
        </authorList>
    </citation>
    <scope>NUCLEOTIDE SEQUENCE [LARGE SCALE GENOMIC DNA]</scope>
    <source>
        <strain evidence="2">cv. NJ 8807/NJ 8810</strain>
        <tissue evidence="1">Young leaf</tissue>
    </source>
</reference>
<dbReference type="EMBL" id="CM037162">
    <property type="protein sequence ID" value="KAH7864497.1"/>
    <property type="molecule type" value="Genomic_DNA"/>
</dbReference>
<keyword evidence="2" id="KW-1185">Reference proteome</keyword>
<protein>
    <submittedName>
        <fullName evidence="1">Uncharacterized protein</fullName>
    </submittedName>
</protein>
<evidence type="ECO:0000313" key="1">
    <source>
        <dbReference type="EMBL" id="KAH7864497.1"/>
    </source>
</evidence>
<comment type="caution">
    <text evidence="1">The sequence shown here is derived from an EMBL/GenBank/DDBJ whole genome shotgun (WGS) entry which is preliminary data.</text>
</comment>
<gene>
    <name evidence="1" type="ORF">Vadar_030200</name>
</gene>
<sequence length="200" mass="23086">MDSAIFFDPVGSAGGLALFWKGTSNVSLKKMCSWFIDVEVFDAMRNRAWRLINVYFSANDQLRKSQWDFFVRYKTCLGDDWLMWGDMNDLVCAEEKLGGSYRPACSFRGFQKFIDDCGLVDLGFKGYPFTWRNNRSGTDYIQERLDRVLAIPSWCLLFDQASVTHLNTVGSDHSALQLILSYFQQIHDVTEFLFVLMRDG</sequence>